<evidence type="ECO:0000256" key="7">
    <source>
        <dbReference type="ARBA" id="ARBA00022984"/>
    </source>
</evidence>
<dbReference type="EMBL" id="MAPZ01000019">
    <property type="protein sequence ID" value="OBY10838.1"/>
    <property type="molecule type" value="Genomic_DNA"/>
</dbReference>
<keyword evidence="4" id="KW-1003">Cell membrane</keyword>
<comment type="caution">
    <text evidence="14">The sequence shown here is derived from an EMBL/GenBank/DDBJ whole genome shotgun (WGS) entry which is preliminary data.</text>
</comment>
<dbReference type="GO" id="GO:0008360">
    <property type="term" value="P:regulation of cell shape"/>
    <property type="evidence" value="ECO:0007669"/>
    <property type="project" value="UniProtKB-KW"/>
</dbReference>
<dbReference type="OrthoDB" id="9757901at2"/>
<comment type="similarity">
    <text evidence="3">Belongs to the transpeptidase family.</text>
</comment>
<evidence type="ECO:0000256" key="3">
    <source>
        <dbReference type="ARBA" id="ARBA00007171"/>
    </source>
</evidence>
<dbReference type="GO" id="GO:0009252">
    <property type="term" value="P:peptidoglycan biosynthetic process"/>
    <property type="evidence" value="ECO:0007669"/>
    <property type="project" value="UniProtKB-KW"/>
</dbReference>
<dbReference type="Gene3D" id="3.40.710.10">
    <property type="entry name" value="DD-peptidase/beta-lactamase superfamily"/>
    <property type="match status" value="2"/>
</dbReference>
<keyword evidence="7" id="KW-0573">Peptidoglycan synthesis</keyword>
<dbReference type="Proteomes" id="UP000092714">
    <property type="component" value="Unassembled WGS sequence"/>
</dbReference>
<evidence type="ECO:0000259" key="12">
    <source>
        <dbReference type="Pfam" id="PF00905"/>
    </source>
</evidence>
<feature type="domain" description="Penicillin-binding protein dimerisation" evidence="13">
    <location>
        <begin position="58"/>
        <end position="357"/>
    </location>
</feature>
<evidence type="ECO:0000256" key="5">
    <source>
        <dbReference type="ARBA" id="ARBA00022692"/>
    </source>
</evidence>
<dbReference type="GO" id="GO:0071555">
    <property type="term" value="P:cell wall organization"/>
    <property type="evidence" value="ECO:0007669"/>
    <property type="project" value="UniProtKB-KW"/>
</dbReference>
<dbReference type="SUPFAM" id="SSF56601">
    <property type="entry name" value="beta-lactamase/transpeptidase-like"/>
    <property type="match status" value="1"/>
</dbReference>
<keyword evidence="10" id="KW-0961">Cell wall biogenesis/degradation</keyword>
<dbReference type="InterPro" id="IPR050515">
    <property type="entry name" value="Beta-lactam/transpept"/>
</dbReference>
<dbReference type="InterPro" id="IPR001460">
    <property type="entry name" value="PCN-bd_Tpept"/>
</dbReference>
<sequence>MIVNKPNKKKQLSRYSVLLIIMGIIFTVMTVKLLYIQVYKHDDYKEKADTTSTKFVSEKAPRGIIYDQDGNVLATNKQTYSISYTSTDLSNKQFFTTMDEVFKILKDNGKTFEDTLILKLNDKNQWYLEYKNSDDDLIRIEDLRFKKDRNFDAEVQKKLYPDVDELSDEQKAKIDEELVKITPQQIYYKLVKDYGLISLIYPNPTKEEEDMIKNMSGEEIAKVVSEKYSLTQQRDYIVIKDALKMRSYSGYKSVTIASNIEKDIYFNIMQRLNDLPGIDVVQEPIRYYPYKNTASSVLGYLSSIDTSQKENYELRGYDASSDLIGISGIEAAFEEQLKGVKGGTTVKVNSTGRVTEELFKLESYPGNNVHLTIDKDVQYAAEQALKDKMEEIKAKNNGEFNTANRGAVVAVEVKTGRILASASYPDFDPNLFAIPGQLTTDEYKKYFNPDLEAFGKELIKTKNLKDVTVDDLFPDYGDGKGRRDIYDLYPRSFFNYATQGLLPPGSIFKPLTAVAGLEEGVVNPDTIIYDKGKFTEHSDVYGSFQPECLIYTTRHQTHGAVDVGKALEVSCNYYFYEIAYRLYQKAGGGVNAMDTIARYAWKFGLGYDVNSKTERGTGIEIEERIGQVYSFDAYKENAIYYAKFDLAAALESGSYENMYNFIPFDYSYRDEDSEKVYNAKKSLKDKVESAFWKLGTDEEITSNEELAKTLVDDIKTIMKNSDVYKKNVEEYKSKGKTYNEAAQANTIAEIIARFIINDRGTVIKSPAQEVNSSIGQGMNNFTPMELAGYIATLANGGTRYKLHFVDKITTPDGKVVQEFPSEVVEKIDMKQSTIDAIRDGMRRANNEDGGTAAAAFRGFPIETGGKTGTADFRDNQSDIGRAPYATYVSFAPLNDPEIAFVGVIYDGGHGYYTASVARAVYEAYFKDRLPEGYTSESYQKYVVGAPADNKSSN</sequence>
<evidence type="ECO:0000313" key="14">
    <source>
        <dbReference type="EMBL" id="OBY10838.1"/>
    </source>
</evidence>
<evidence type="ECO:0000256" key="9">
    <source>
        <dbReference type="ARBA" id="ARBA00023136"/>
    </source>
</evidence>
<evidence type="ECO:0000259" key="13">
    <source>
        <dbReference type="Pfam" id="PF03717"/>
    </source>
</evidence>
<evidence type="ECO:0000256" key="6">
    <source>
        <dbReference type="ARBA" id="ARBA00022960"/>
    </source>
</evidence>
<keyword evidence="9 11" id="KW-0472">Membrane</keyword>
<dbReference type="eggNOG" id="COG0768">
    <property type="taxonomic scope" value="Bacteria"/>
</dbReference>
<dbReference type="Gene3D" id="3.90.1310.10">
    <property type="entry name" value="Penicillin-binding protein 2a (Domain 2)"/>
    <property type="match status" value="2"/>
</dbReference>
<organism evidence="14 15">
    <name type="scientific">Clostridium paraputrificum</name>
    <dbReference type="NCBI Taxonomy" id="29363"/>
    <lineage>
        <taxon>Bacteria</taxon>
        <taxon>Bacillati</taxon>
        <taxon>Bacillota</taxon>
        <taxon>Clostridia</taxon>
        <taxon>Eubacteriales</taxon>
        <taxon>Clostridiaceae</taxon>
        <taxon>Clostridium</taxon>
    </lineage>
</organism>
<feature type="domain" description="Penicillin-binding protein transpeptidase" evidence="12">
    <location>
        <begin position="406"/>
        <end position="615"/>
    </location>
</feature>
<evidence type="ECO:0000256" key="1">
    <source>
        <dbReference type="ARBA" id="ARBA00004167"/>
    </source>
</evidence>
<dbReference type="InterPro" id="IPR036138">
    <property type="entry name" value="PBP_dimer_sf"/>
</dbReference>
<dbReference type="RefSeq" id="WP_027096924.1">
    <property type="nucleotide sequence ID" value="NZ_CABHIH010000002.1"/>
</dbReference>
<keyword evidence="8 11" id="KW-1133">Transmembrane helix</keyword>
<reference evidence="14 15" key="1">
    <citation type="submission" date="2016-06" db="EMBL/GenBank/DDBJ databases">
        <authorList>
            <person name="Kjaerup R.B."/>
            <person name="Dalgaard T.S."/>
            <person name="Juul-Madsen H.R."/>
        </authorList>
    </citation>
    <scope>NUCLEOTIDE SEQUENCE [LARGE SCALE GENOMIC DNA]</scope>
    <source>
        <strain evidence="14 15">373-A1</strain>
    </source>
</reference>
<keyword evidence="15" id="KW-1185">Reference proteome</keyword>
<evidence type="ECO:0000313" key="15">
    <source>
        <dbReference type="Proteomes" id="UP000092714"/>
    </source>
</evidence>
<name>A0A174QTR9_9CLOT</name>
<dbReference type="Pfam" id="PF03717">
    <property type="entry name" value="PBP_dimer"/>
    <property type="match status" value="1"/>
</dbReference>
<evidence type="ECO:0000256" key="11">
    <source>
        <dbReference type="SAM" id="Phobius"/>
    </source>
</evidence>
<evidence type="ECO:0000256" key="8">
    <source>
        <dbReference type="ARBA" id="ARBA00022989"/>
    </source>
</evidence>
<dbReference type="SUPFAM" id="SSF56519">
    <property type="entry name" value="Penicillin binding protein dimerisation domain"/>
    <property type="match status" value="1"/>
</dbReference>
<dbReference type="Pfam" id="PF00905">
    <property type="entry name" value="Transpeptidase"/>
    <property type="match status" value="2"/>
</dbReference>
<gene>
    <name evidence="14" type="ORF">CP373A1_10065</name>
</gene>
<accession>A0A174QTR9</accession>
<keyword evidence="6" id="KW-0133">Cell shape</keyword>
<dbReference type="GO" id="GO:0005886">
    <property type="term" value="C:plasma membrane"/>
    <property type="evidence" value="ECO:0007669"/>
    <property type="project" value="UniProtKB-SubCell"/>
</dbReference>
<dbReference type="GeneID" id="42774760"/>
<protein>
    <submittedName>
        <fullName evidence="14">Penicillin-binding protein</fullName>
    </submittedName>
</protein>
<dbReference type="InterPro" id="IPR005311">
    <property type="entry name" value="PBP_dimer"/>
</dbReference>
<evidence type="ECO:0000256" key="4">
    <source>
        <dbReference type="ARBA" id="ARBA00022475"/>
    </source>
</evidence>
<dbReference type="PANTHER" id="PTHR30627:SF2">
    <property type="entry name" value="PEPTIDOGLYCAN D,D-TRANSPEPTIDASE MRDA"/>
    <property type="match status" value="1"/>
</dbReference>
<feature type="transmembrane region" description="Helical" evidence="11">
    <location>
        <begin position="12"/>
        <end position="35"/>
    </location>
</feature>
<dbReference type="GO" id="GO:0008658">
    <property type="term" value="F:penicillin binding"/>
    <property type="evidence" value="ECO:0007669"/>
    <property type="project" value="InterPro"/>
</dbReference>
<dbReference type="InterPro" id="IPR012338">
    <property type="entry name" value="Beta-lactam/transpept-like"/>
</dbReference>
<evidence type="ECO:0000256" key="2">
    <source>
        <dbReference type="ARBA" id="ARBA00004236"/>
    </source>
</evidence>
<dbReference type="AlphaFoldDB" id="A0A174QTR9"/>
<keyword evidence="5 11" id="KW-0812">Transmembrane</keyword>
<feature type="domain" description="Penicillin-binding protein transpeptidase" evidence="12">
    <location>
        <begin position="768"/>
        <end position="922"/>
    </location>
</feature>
<proteinExistence type="inferred from homology"/>
<dbReference type="PANTHER" id="PTHR30627">
    <property type="entry name" value="PEPTIDOGLYCAN D,D-TRANSPEPTIDASE"/>
    <property type="match status" value="1"/>
</dbReference>
<evidence type="ECO:0000256" key="10">
    <source>
        <dbReference type="ARBA" id="ARBA00023316"/>
    </source>
</evidence>
<dbReference type="GO" id="GO:0071972">
    <property type="term" value="F:peptidoglycan L,D-transpeptidase activity"/>
    <property type="evidence" value="ECO:0007669"/>
    <property type="project" value="TreeGrafter"/>
</dbReference>
<comment type="subcellular location">
    <subcellularLocation>
        <location evidence="2">Cell membrane</location>
    </subcellularLocation>
    <subcellularLocation>
        <location evidence="1">Membrane</location>
        <topology evidence="1">Single-pass membrane protein</topology>
    </subcellularLocation>
</comment>